<dbReference type="EMBL" id="MCGT01000003">
    <property type="protein sequence ID" value="ORX61287.1"/>
    <property type="molecule type" value="Genomic_DNA"/>
</dbReference>
<dbReference type="STRING" id="101127.A0A1X2GTE9"/>
<gene>
    <name evidence="2" type="ORF">DM01DRAFT_1118873</name>
</gene>
<name>A0A1X2GTE9_9FUNG</name>
<organism evidence="2 3">
    <name type="scientific">Hesseltinella vesiculosa</name>
    <dbReference type="NCBI Taxonomy" id="101127"/>
    <lineage>
        <taxon>Eukaryota</taxon>
        <taxon>Fungi</taxon>
        <taxon>Fungi incertae sedis</taxon>
        <taxon>Mucoromycota</taxon>
        <taxon>Mucoromycotina</taxon>
        <taxon>Mucoromycetes</taxon>
        <taxon>Mucorales</taxon>
        <taxon>Cunninghamellaceae</taxon>
        <taxon>Hesseltinella</taxon>
    </lineage>
</organism>
<dbReference type="Proteomes" id="UP000242146">
    <property type="component" value="Unassembled WGS sequence"/>
</dbReference>
<evidence type="ECO:0000313" key="2">
    <source>
        <dbReference type="EMBL" id="ORX61287.1"/>
    </source>
</evidence>
<dbReference type="AlphaFoldDB" id="A0A1X2GTE9"/>
<protein>
    <submittedName>
        <fullName evidence="2">Uncharacterized protein</fullName>
    </submittedName>
</protein>
<comment type="caution">
    <text evidence="2">The sequence shown here is derived from an EMBL/GenBank/DDBJ whole genome shotgun (WGS) entry which is preliminary data.</text>
</comment>
<evidence type="ECO:0000313" key="3">
    <source>
        <dbReference type="Proteomes" id="UP000242146"/>
    </source>
</evidence>
<feature type="compositionally biased region" description="Low complexity" evidence="1">
    <location>
        <begin position="402"/>
        <end position="414"/>
    </location>
</feature>
<evidence type="ECO:0000256" key="1">
    <source>
        <dbReference type="SAM" id="MobiDB-lite"/>
    </source>
</evidence>
<sequence>MYHVHLLSPYRFYEDTQRMMIPHMMFIPLPLEQLHVQRNAPNESSVAFWREKCGDGDEPFKLTVEDLYKPLPSFRNCPYCKKGYKINSADYGKWRVDANTLLRCWCCDKDFNVHDASVAQILEDLAHSPIPKTETDQLAWLRGTLLNNTGNVRRVLTEDRPANAVAGMLLRFHRHEEKVIPGSLAFSEFILTSVSGKTKSMYEIEAILVKQLHFRALDQGWKKPEEKAKREKLLDFTSCINACYSNNPSPFSLNLIQAAEKQYRESIRLLSIPWVYPDTVIRGIRHYKAFLSLFAQRDHELRQLPPTQTELVWRLHMMFPMQYRDLTLKCTGRVVNHEDNIRNLQVDSTIFMDYVHGTALVDDPIDDDDDDDDDALETRFGSPFDTDTSSSYTCDRCSGHRSSTSYHQHSYSSSLDNSATESSSTPSTLHLNR</sequence>
<feature type="compositionally biased region" description="Polar residues" evidence="1">
    <location>
        <begin position="415"/>
        <end position="433"/>
    </location>
</feature>
<feature type="region of interest" description="Disordered" evidence="1">
    <location>
        <begin position="362"/>
        <end position="433"/>
    </location>
</feature>
<keyword evidence="3" id="KW-1185">Reference proteome</keyword>
<feature type="compositionally biased region" description="Acidic residues" evidence="1">
    <location>
        <begin position="363"/>
        <end position="375"/>
    </location>
</feature>
<dbReference type="OrthoDB" id="2684236at2759"/>
<accession>A0A1X2GTE9</accession>
<reference evidence="2 3" key="1">
    <citation type="submission" date="2016-07" db="EMBL/GenBank/DDBJ databases">
        <title>Pervasive Adenine N6-methylation of Active Genes in Fungi.</title>
        <authorList>
            <consortium name="DOE Joint Genome Institute"/>
            <person name="Mondo S.J."/>
            <person name="Dannebaum R.O."/>
            <person name="Kuo R.C."/>
            <person name="Labutti K."/>
            <person name="Haridas S."/>
            <person name="Kuo A."/>
            <person name="Salamov A."/>
            <person name="Ahrendt S.R."/>
            <person name="Lipzen A."/>
            <person name="Sullivan W."/>
            <person name="Andreopoulos W.B."/>
            <person name="Clum A."/>
            <person name="Lindquist E."/>
            <person name="Daum C."/>
            <person name="Ramamoorthy G.K."/>
            <person name="Gryganskyi A."/>
            <person name="Culley D."/>
            <person name="Magnuson J.K."/>
            <person name="James T.Y."/>
            <person name="O'Malley M.A."/>
            <person name="Stajich J.E."/>
            <person name="Spatafora J.W."/>
            <person name="Visel A."/>
            <person name="Grigoriev I.V."/>
        </authorList>
    </citation>
    <scope>NUCLEOTIDE SEQUENCE [LARGE SCALE GENOMIC DNA]</scope>
    <source>
        <strain evidence="2 3">NRRL 3301</strain>
    </source>
</reference>
<proteinExistence type="predicted"/>